<dbReference type="AlphaFoldDB" id="A0A1Y2DIC2"/>
<evidence type="ECO:0000313" key="1">
    <source>
        <dbReference type="EMBL" id="ORY58973.1"/>
    </source>
</evidence>
<dbReference type="Proteomes" id="UP000193920">
    <property type="component" value="Unassembled WGS sequence"/>
</dbReference>
<gene>
    <name evidence="1" type="ORF">LY90DRAFT_248117</name>
</gene>
<organism evidence="1 2">
    <name type="scientific">Neocallimastix californiae</name>
    <dbReference type="NCBI Taxonomy" id="1754190"/>
    <lineage>
        <taxon>Eukaryota</taxon>
        <taxon>Fungi</taxon>
        <taxon>Fungi incertae sedis</taxon>
        <taxon>Chytridiomycota</taxon>
        <taxon>Chytridiomycota incertae sedis</taxon>
        <taxon>Neocallimastigomycetes</taxon>
        <taxon>Neocallimastigales</taxon>
        <taxon>Neocallimastigaceae</taxon>
        <taxon>Neocallimastix</taxon>
    </lineage>
</organism>
<comment type="caution">
    <text evidence="1">The sequence shown here is derived from an EMBL/GenBank/DDBJ whole genome shotgun (WGS) entry which is preliminary data.</text>
</comment>
<reference evidence="1 2" key="1">
    <citation type="submission" date="2016-08" db="EMBL/GenBank/DDBJ databases">
        <title>A Parts List for Fungal Cellulosomes Revealed by Comparative Genomics.</title>
        <authorList>
            <consortium name="DOE Joint Genome Institute"/>
            <person name="Haitjema C.H."/>
            <person name="Gilmore S.P."/>
            <person name="Henske J.K."/>
            <person name="Solomon K.V."/>
            <person name="De Groot R."/>
            <person name="Kuo A."/>
            <person name="Mondo S.J."/>
            <person name="Salamov A.A."/>
            <person name="Labutti K."/>
            <person name="Zhao Z."/>
            <person name="Chiniquy J."/>
            <person name="Barry K."/>
            <person name="Brewer H.M."/>
            <person name="Purvine S.O."/>
            <person name="Wright A.T."/>
            <person name="Boxma B."/>
            <person name="Van Alen T."/>
            <person name="Hackstein J.H."/>
            <person name="Baker S.E."/>
            <person name="Grigoriev I.V."/>
            <person name="O'Malley M.A."/>
        </authorList>
    </citation>
    <scope>NUCLEOTIDE SEQUENCE [LARGE SCALE GENOMIC DNA]</scope>
    <source>
        <strain evidence="1 2">G1</strain>
    </source>
</reference>
<proteinExistence type="predicted"/>
<keyword evidence="2" id="KW-1185">Reference proteome</keyword>
<accession>A0A1Y2DIC2</accession>
<name>A0A1Y2DIC2_9FUNG</name>
<dbReference type="EMBL" id="MCOG01000065">
    <property type="protein sequence ID" value="ORY58973.1"/>
    <property type="molecule type" value="Genomic_DNA"/>
</dbReference>
<protein>
    <submittedName>
        <fullName evidence="1">Uncharacterized protein</fullName>
    </submittedName>
</protein>
<evidence type="ECO:0000313" key="2">
    <source>
        <dbReference type="Proteomes" id="UP000193920"/>
    </source>
</evidence>
<sequence>MEDLQNLHYIKENELPAINHIFYDNSDPYRIKKRWELYGKPHNKELYEIYSKSILKNYDIGENDKTISTTFRKDYNRKTVMITGEKIINYQKKVYTIKKKKLKKKKKT</sequence>